<feature type="transmembrane region" description="Helical" evidence="1">
    <location>
        <begin position="119"/>
        <end position="136"/>
    </location>
</feature>
<feature type="transmembrane region" description="Helical" evidence="1">
    <location>
        <begin position="267"/>
        <end position="285"/>
    </location>
</feature>
<accession>A0ABS4K1K9</accession>
<sequence>MFYIAVFLGLCVLSYFEYRGKSFKYLSLETLFLIVTLITVFRFGQGTDYFAYVDIYDKTPSFLGVSSFGEIFATNSDVEFGYVLFMAIFKTLHLNFEVFCGVSGIITMYLFYKFIKQNAKLPITAFSVFYVLYYLVYVLSGMRQGLAIAIFVGIGIQLYKRKKYKEFVLLVLLTATIHVSILVTLMVFVLDKLGDNYKFYCALGILAILIIYFNFDVAIINLMPGFLADKLSMYLTDGRASMMSFINRFTILALVLFYSFGEKEDKDLIFFKKIYIFSFVLYLLTMKSMTISTRITLYFKIFEVILIPNVVMNLLRDNKKFKALQLYGMSMAIVAVLLIKTLNAFLDEGYYKDHVNVVNYPYVTIFNKDRLWDFKEH</sequence>
<feature type="transmembrane region" description="Helical" evidence="1">
    <location>
        <begin position="327"/>
        <end position="346"/>
    </location>
</feature>
<organism evidence="2 3">
    <name type="scientific">Clostridium punense</name>
    <dbReference type="NCBI Taxonomy" id="1054297"/>
    <lineage>
        <taxon>Bacteria</taxon>
        <taxon>Bacillati</taxon>
        <taxon>Bacillota</taxon>
        <taxon>Clostridia</taxon>
        <taxon>Eubacteriales</taxon>
        <taxon>Clostridiaceae</taxon>
        <taxon>Clostridium</taxon>
    </lineage>
</organism>
<keyword evidence="1" id="KW-1133">Transmembrane helix</keyword>
<gene>
    <name evidence="2" type="ORF">J2Z44_000943</name>
</gene>
<proteinExistence type="predicted"/>
<dbReference type="Proteomes" id="UP001519308">
    <property type="component" value="Unassembled WGS sequence"/>
</dbReference>
<reference evidence="2 3" key="1">
    <citation type="submission" date="2021-03" db="EMBL/GenBank/DDBJ databases">
        <title>Genomic Encyclopedia of Type Strains, Phase IV (KMG-IV): sequencing the most valuable type-strain genomes for metagenomic binning, comparative biology and taxonomic classification.</title>
        <authorList>
            <person name="Goeker M."/>
        </authorList>
    </citation>
    <scope>NUCLEOTIDE SEQUENCE [LARGE SCALE GENOMIC DNA]</scope>
    <source>
        <strain evidence="2 3">DSM 28650</strain>
    </source>
</reference>
<evidence type="ECO:0000313" key="3">
    <source>
        <dbReference type="Proteomes" id="UP001519308"/>
    </source>
</evidence>
<feature type="transmembrane region" description="Helical" evidence="1">
    <location>
        <begin position="202"/>
        <end position="224"/>
    </location>
</feature>
<name>A0ABS4K1K9_9CLOT</name>
<feature type="transmembrane region" description="Helical" evidence="1">
    <location>
        <begin position="92"/>
        <end position="112"/>
    </location>
</feature>
<feature type="transmembrane region" description="Helical" evidence="1">
    <location>
        <begin position="25"/>
        <end position="44"/>
    </location>
</feature>
<dbReference type="Pfam" id="PF14897">
    <property type="entry name" value="EpsG"/>
    <property type="match status" value="1"/>
</dbReference>
<keyword evidence="1" id="KW-0472">Membrane</keyword>
<evidence type="ECO:0008006" key="4">
    <source>
        <dbReference type="Google" id="ProtNLM"/>
    </source>
</evidence>
<feature type="transmembrane region" description="Helical" evidence="1">
    <location>
        <begin position="167"/>
        <end position="190"/>
    </location>
</feature>
<feature type="transmembrane region" description="Helical" evidence="1">
    <location>
        <begin position="245"/>
        <end position="261"/>
    </location>
</feature>
<evidence type="ECO:0000256" key="1">
    <source>
        <dbReference type="SAM" id="Phobius"/>
    </source>
</evidence>
<keyword evidence="1" id="KW-0812">Transmembrane</keyword>
<comment type="caution">
    <text evidence="2">The sequence shown here is derived from an EMBL/GenBank/DDBJ whole genome shotgun (WGS) entry which is preliminary data.</text>
</comment>
<dbReference type="InterPro" id="IPR049458">
    <property type="entry name" value="EpsG-like"/>
</dbReference>
<dbReference type="RefSeq" id="WP_021283143.1">
    <property type="nucleotide sequence ID" value="NZ_JAGGLL010000005.1"/>
</dbReference>
<dbReference type="EMBL" id="JAGGLL010000005">
    <property type="protein sequence ID" value="MBP2021156.1"/>
    <property type="molecule type" value="Genomic_DNA"/>
</dbReference>
<keyword evidence="3" id="KW-1185">Reference proteome</keyword>
<evidence type="ECO:0000313" key="2">
    <source>
        <dbReference type="EMBL" id="MBP2021156.1"/>
    </source>
</evidence>
<protein>
    <recommendedName>
        <fullName evidence="4">EpsG family protein</fullName>
    </recommendedName>
</protein>